<dbReference type="EMBL" id="JBBMFE010000001">
    <property type="protein sequence ID" value="MEQ2470916.1"/>
    <property type="molecule type" value="Genomic_DNA"/>
</dbReference>
<name>A0ABV1FDS0_9FIRM</name>
<evidence type="ECO:0008006" key="3">
    <source>
        <dbReference type="Google" id="ProtNLM"/>
    </source>
</evidence>
<proteinExistence type="predicted"/>
<comment type="caution">
    <text evidence="1">The sequence shown here is derived from an EMBL/GenBank/DDBJ whole genome shotgun (WGS) entry which is preliminary data.</text>
</comment>
<evidence type="ECO:0000313" key="1">
    <source>
        <dbReference type="EMBL" id="MEQ2470916.1"/>
    </source>
</evidence>
<dbReference type="Proteomes" id="UP001438008">
    <property type="component" value="Unassembled WGS sequence"/>
</dbReference>
<sequence>MRKKKHRILRERAGTTLVETLVSLLLMSILIGMAARVLSGAYRVYLRLQKTQYAESILDTAMTEVRDLANDACGYVKLYPDGAQIADQVGNEIGTAMEFLDSNGYVVLISTDGCEETTLYRGNDLENVIGTQEALPKGRLLARYYNRKNDGTYLYTDGTKPVARAAAEAYGEGFYMGYYLKVTYRVPDETADGGALSSLVADVALYQDENCTELVISDTEILDFRYKIKYSEGVTATTVMNNTP</sequence>
<evidence type="ECO:0000313" key="2">
    <source>
        <dbReference type="Proteomes" id="UP001438008"/>
    </source>
</evidence>
<organism evidence="1 2">
    <name type="scientific">Laedolimicola intestinihominis</name>
    <dbReference type="NCBI Taxonomy" id="3133166"/>
    <lineage>
        <taxon>Bacteria</taxon>
        <taxon>Bacillati</taxon>
        <taxon>Bacillota</taxon>
        <taxon>Clostridia</taxon>
        <taxon>Lachnospirales</taxon>
        <taxon>Lachnospiraceae</taxon>
        <taxon>Laedolimicola</taxon>
    </lineage>
</organism>
<keyword evidence="2" id="KW-1185">Reference proteome</keyword>
<protein>
    <recommendedName>
        <fullName evidence="3">Type II secretion system protein</fullName>
    </recommendedName>
</protein>
<accession>A0ABV1FDS0</accession>
<reference evidence="1 2" key="1">
    <citation type="submission" date="2024-03" db="EMBL/GenBank/DDBJ databases">
        <title>Human intestinal bacterial collection.</title>
        <authorList>
            <person name="Pauvert C."/>
            <person name="Hitch T.C.A."/>
            <person name="Clavel T."/>
        </authorList>
    </citation>
    <scope>NUCLEOTIDE SEQUENCE [LARGE SCALE GENOMIC DNA]</scope>
    <source>
        <strain evidence="1 2">CLA-AA-H132</strain>
    </source>
</reference>
<dbReference type="RefSeq" id="WP_349163253.1">
    <property type="nucleotide sequence ID" value="NZ_JBBMFE010000001.1"/>
</dbReference>
<gene>
    <name evidence="1" type="ORF">WMO29_00135</name>
</gene>